<evidence type="ECO:0000313" key="2">
    <source>
        <dbReference type="Proteomes" id="UP001364695"/>
    </source>
</evidence>
<keyword evidence="1" id="KW-0548">Nucleotidyltransferase</keyword>
<comment type="caution">
    <text evidence="1">The sequence shown here is derived from an EMBL/GenBank/DDBJ whole genome shotgun (WGS) entry which is preliminary data.</text>
</comment>
<sequence length="377" mass="42313">MTAPPRRLSEQLADLAALRDFDALDLGLVGIVQRQWPVQRLALIERSGQRWLLRFLLDEGSVEAGPEPLWVDHDRLPPLAALPLHEQALSDGLRITRAWALPEDREGPESPSGQFILLPLSNAGRDGAVLEVITHQPLDEAQLATLHDVFRLGNHLRSLLVWGQQDTLTGLLIRKSFDESFYKVAVAPRPQGRCALGYIARLPVPSQTSACELFTHQYADLRRQEAQTLDEAWGYWLAVVDIDHFKRVNDTWGHVIGDEVLLHMARLMRQSLRHMDLLYRFGGEEFVLLLRCADEAGATQALERLREQVGQFAFPRAGHITVSIGYTRIRTSDSPTSAFERADQAVYTAKHEGRNRICAADTHSRQDDAVSGGVDLF</sequence>
<gene>
    <name evidence="1" type="ORF">RV045_02230</name>
</gene>
<dbReference type="EMBL" id="JAWDIE010000003">
    <property type="protein sequence ID" value="MEJ7137247.1"/>
    <property type="molecule type" value="Genomic_DNA"/>
</dbReference>
<organism evidence="1 2">
    <name type="scientific">Amphibiibacter pelophylacis</name>
    <dbReference type="NCBI Taxonomy" id="1799477"/>
    <lineage>
        <taxon>Bacteria</taxon>
        <taxon>Pseudomonadati</taxon>
        <taxon>Pseudomonadota</taxon>
        <taxon>Betaproteobacteria</taxon>
        <taxon>Burkholderiales</taxon>
        <taxon>Sphaerotilaceae</taxon>
        <taxon>Amphibiibacter</taxon>
    </lineage>
</organism>
<name>A0ACC6NZH5_9BURK</name>
<protein>
    <submittedName>
        <fullName evidence="1">GGDEF domain-containing protein</fullName>
        <ecNumber evidence="1">2.7.7.65</ecNumber>
    </submittedName>
</protein>
<proteinExistence type="predicted"/>
<accession>A0ACC6NZH5</accession>
<keyword evidence="2" id="KW-1185">Reference proteome</keyword>
<keyword evidence="1" id="KW-0808">Transferase</keyword>
<dbReference type="EC" id="2.7.7.65" evidence="1"/>
<dbReference type="Proteomes" id="UP001364695">
    <property type="component" value="Unassembled WGS sequence"/>
</dbReference>
<evidence type="ECO:0000313" key="1">
    <source>
        <dbReference type="EMBL" id="MEJ7137247.1"/>
    </source>
</evidence>
<reference evidence="1" key="1">
    <citation type="submission" date="2023-10" db="EMBL/GenBank/DDBJ databases">
        <title>Amphibacter perezi, gen. nov., sp. nov. a novel taxa of the family Comamonadaceae, class Betaproteobacteria isolated from the skin microbiota of Pelophylax perezi from different populations.</title>
        <authorList>
            <person name="Costa S."/>
            <person name="Proenca D.N."/>
            <person name="Lopes I."/>
            <person name="Morais P.V."/>
        </authorList>
    </citation>
    <scope>NUCLEOTIDE SEQUENCE</scope>
    <source>
        <strain evidence="1">SL12-8</strain>
    </source>
</reference>